<dbReference type="AlphaFoldDB" id="A0A895XT83"/>
<dbReference type="CDD" id="cd17766">
    <property type="entry name" value="futalosine_nucleosidase_MqnB"/>
    <property type="match status" value="1"/>
</dbReference>
<dbReference type="Proteomes" id="UP000662939">
    <property type="component" value="Chromosome"/>
</dbReference>
<keyword evidence="5" id="KW-1185">Reference proteome</keyword>
<dbReference type="GO" id="GO:0005829">
    <property type="term" value="C:cytosol"/>
    <property type="evidence" value="ECO:0007669"/>
    <property type="project" value="TreeGrafter"/>
</dbReference>
<comment type="catalytic activity">
    <reaction evidence="1">
        <text>futalosine + H2O = dehypoxanthine futalosine + hypoxanthine</text>
        <dbReference type="Rhea" id="RHEA:25904"/>
        <dbReference type="ChEBI" id="CHEBI:15377"/>
        <dbReference type="ChEBI" id="CHEBI:17368"/>
        <dbReference type="ChEBI" id="CHEBI:58863"/>
        <dbReference type="ChEBI" id="CHEBI:58864"/>
        <dbReference type="EC" id="3.2.2.26"/>
    </reaction>
</comment>
<gene>
    <name evidence="1 4" type="primary">mqnB</name>
    <name evidence="4" type="ORF">JQS30_00550</name>
</gene>
<keyword evidence="1" id="KW-0474">Menaquinone biosynthesis</keyword>
<reference evidence="4" key="1">
    <citation type="submission" date="2021-02" db="EMBL/GenBank/DDBJ databases">
        <title>Natronoglycomyces albus gen. nov., sp. nov, a haloalkaliphilic actinobacterium from a soda solonchak soil.</title>
        <authorList>
            <person name="Sorokin D.Y."/>
            <person name="Khijniak T.V."/>
            <person name="Zakharycheva A.P."/>
            <person name="Boueva O.V."/>
            <person name="Ariskina E.V."/>
            <person name="Hahnke R.L."/>
            <person name="Bunk B."/>
            <person name="Sproer C."/>
            <person name="Schumann P."/>
            <person name="Evtushenko L.I."/>
            <person name="Kublanov I.V."/>
        </authorList>
    </citation>
    <scope>NUCLEOTIDE SEQUENCE</scope>
    <source>
        <strain evidence="4">DSM 106290</strain>
    </source>
</reference>
<evidence type="ECO:0000313" key="5">
    <source>
        <dbReference type="Proteomes" id="UP000662939"/>
    </source>
</evidence>
<dbReference type="GO" id="GO:0009116">
    <property type="term" value="P:nucleoside metabolic process"/>
    <property type="evidence" value="ECO:0007669"/>
    <property type="project" value="InterPro"/>
</dbReference>
<dbReference type="EMBL" id="CP070496">
    <property type="protein sequence ID" value="QSB05470.1"/>
    <property type="molecule type" value="Genomic_DNA"/>
</dbReference>
<dbReference type="PANTHER" id="PTHR46832:SF2">
    <property type="entry name" value="FUTALOSINE HYDROLASE"/>
    <property type="match status" value="1"/>
</dbReference>
<dbReference type="InterPro" id="IPR000845">
    <property type="entry name" value="Nucleoside_phosphorylase_d"/>
</dbReference>
<dbReference type="EC" id="3.2.2.26" evidence="1 2"/>
<dbReference type="GO" id="GO:0008930">
    <property type="term" value="F:methylthioadenosine nucleosidase activity"/>
    <property type="evidence" value="ECO:0007669"/>
    <property type="project" value="TreeGrafter"/>
</dbReference>
<dbReference type="InterPro" id="IPR019963">
    <property type="entry name" value="FL_hydrolase_MqnB"/>
</dbReference>
<evidence type="ECO:0000256" key="1">
    <source>
        <dbReference type="HAMAP-Rule" id="MF_00991"/>
    </source>
</evidence>
<evidence type="ECO:0000256" key="2">
    <source>
        <dbReference type="NCBIfam" id="TIGR03664"/>
    </source>
</evidence>
<dbReference type="NCBIfam" id="TIGR03664">
    <property type="entry name" value="fut_nucase"/>
    <property type="match status" value="1"/>
</dbReference>
<dbReference type="SUPFAM" id="SSF53167">
    <property type="entry name" value="Purine and uridine phosphorylases"/>
    <property type="match status" value="1"/>
</dbReference>
<dbReference type="Pfam" id="PF01048">
    <property type="entry name" value="PNP_UDP_1"/>
    <property type="match status" value="1"/>
</dbReference>
<dbReference type="KEGG" id="nav:JQS30_00550"/>
<comment type="pathway">
    <text evidence="1">Quinol/quinone metabolism; menaquinone biosynthesis.</text>
</comment>
<dbReference type="Gene3D" id="3.40.50.1580">
    <property type="entry name" value="Nucleoside phosphorylase domain"/>
    <property type="match status" value="1"/>
</dbReference>
<dbReference type="UniPathway" id="UPA00079"/>
<keyword evidence="4" id="KW-0326">Glycosidase</keyword>
<dbReference type="GO" id="GO:0009234">
    <property type="term" value="P:menaquinone biosynthetic process"/>
    <property type="evidence" value="ECO:0007669"/>
    <property type="project" value="UniProtKB-UniRule"/>
</dbReference>
<name>A0A895XT83_9ACTN</name>
<evidence type="ECO:0000313" key="4">
    <source>
        <dbReference type="EMBL" id="QSB05470.1"/>
    </source>
</evidence>
<comment type="function">
    <text evidence="1">Catalyzes the hydrolysis of futalosine (FL) to dehypoxanthine futalosine (DHFL) and hypoxanthine, a step in the biosynthesis of menaquinone (MK, vitamin K2).</text>
</comment>
<protein>
    <recommendedName>
        <fullName evidence="1 2">Futalosine hydrolase</fullName>
        <shortName evidence="1">FL hydrolase</shortName>
        <ecNumber evidence="1 2">3.2.2.26</ecNumber>
    </recommendedName>
    <alternativeName>
        <fullName evidence="1">Futalosine nucleosidase</fullName>
    </alternativeName>
    <alternativeName>
        <fullName evidence="1">Menaquinone biosynthetic enzyme MqnB</fullName>
    </alternativeName>
</protein>
<dbReference type="HAMAP" id="MF_00991">
    <property type="entry name" value="MqnB"/>
    <property type="match status" value="1"/>
</dbReference>
<dbReference type="RefSeq" id="WP_213171478.1">
    <property type="nucleotide sequence ID" value="NZ_CP070496.1"/>
</dbReference>
<dbReference type="PANTHER" id="PTHR46832">
    <property type="entry name" value="5'-METHYLTHIOADENOSINE/S-ADENOSYLHOMOCYSTEINE NUCLEOSIDASE"/>
    <property type="match status" value="1"/>
</dbReference>
<sequence length="211" mass="21501">MSLLIVTAVEAEAQAVRTAFASRPGPTVIAGGVGPTAAAAATARAIALAEAAQRPFRAVINAGVAGAFAGRAHIGDVMIATACVAAELGVTLPDRHQPLDELGFGTNRLTCSGELTKALEGRRGQFLTLAAITGSPELAASLADRYPDALGEAMEGFGVAQAADAVGLPFAEVRTVSNLVGDRDVAGWDWEAAFASLTKAFQTYPEVADAH</sequence>
<dbReference type="InterPro" id="IPR035994">
    <property type="entry name" value="Nucleoside_phosphorylase_sf"/>
</dbReference>
<accession>A0A895XT83</accession>
<proteinExistence type="inferred from homology"/>
<dbReference type="GO" id="GO:0008782">
    <property type="term" value="F:adenosylhomocysteine nucleosidase activity"/>
    <property type="evidence" value="ECO:0007669"/>
    <property type="project" value="TreeGrafter"/>
</dbReference>
<evidence type="ECO:0000259" key="3">
    <source>
        <dbReference type="Pfam" id="PF01048"/>
    </source>
</evidence>
<feature type="domain" description="Nucleoside phosphorylase" evidence="3">
    <location>
        <begin position="26"/>
        <end position="183"/>
    </location>
</feature>
<organism evidence="4 5">
    <name type="scientific">Natronoglycomyces albus</name>
    <dbReference type="NCBI Taxonomy" id="2811108"/>
    <lineage>
        <taxon>Bacteria</taxon>
        <taxon>Bacillati</taxon>
        <taxon>Actinomycetota</taxon>
        <taxon>Actinomycetes</taxon>
        <taxon>Glycomycetales</taxon>
        <taxon>Glycomycetaceae</taxon>
        <taxon>Natronoglycomyces</taxon>
    </lineage>
</organism>
<keyword evidence="1 4" id="KW-0378">Hydrolase</keyword>
<comment type="similarity">
    <text evidence="1">Belongs to the PNP/UDP phosphorylase family. Futalosine hydrolase subfamily.</text>
</comment>
<dbReference type="GO" id="GO:0019284">
    <property type="term" value="P:L-methionine salvage from S-adenosylmethionine"/>
    <property type="evidence" value="ECO:0007669"/>
    <property type="project" value="TreeGrafter"/>
</dbReference>